<evidence type="ECO:0000256" key="1">
    <source>
        <dbReference type="SAM" id="MobiDB-lite"/>
    </source>
</evidence>
<dbReference type="InterPro" id="IPR033979">
    <property type="entry name" value="MINDY_domain"/>
</dbReference>
<proteinExistence type="predicted"/>
<dbReference type="Proteomes" id="UP000243459">
    <property type="component" value="Unassembled WGS sequence"/>
</dbReference>
<dbReference type="GO" id="GO:0071944">
    <property type="term" value="C:cell periphery"/>
    <property type="evidence" value="ECO:0007669"/>
    <property type="project" value="TreeGrafter"/>
</dbReference>
<dbReference type="Gramene" id="ONK54944">
    <property type="protein sequence ID" value="ONK54944"/>
    <property type="gene ID" value="A4U43_UnF9430"/>
</dbReference>
<dbReference type="Pfam" id="PF04424">
    <property type="entry name" value="MINDY_DUB"/>
    <property type="match status" value="1"/>
</dbReference>
<dbReference type="EMBL" id="KV863936">
    <property type="protein sequence ID" value="ONK54944.1"/>
    <property type="molecule type" value="Genomic_DNA"/>
</dbReference>
<evidence type="ECO:0000259" key="2">
    <source>
        <dbReference type="Pfam" id="PF04424"/>
    </source>
</evidence>
<feature type="domain" description="MINDY deubiquitinase" evidence="2">
    <location>
        <begin position="47"/>
        <end position="215"/>
    </location>
</feature>
<dbReference type="GO" id="GO:0004843">
    <property type="term" value="F:cysteine-type deubiquitinase activity"/>
    <property type="evidence" value="ECO:0007669"/>
    <property type="project" value="InterPro"/>
</dbReference>
<dbReference type="GO" id="GO:0071108">
    <property type="term" value="P:protein K48-linked deubiquitination"/>
    <property type="evidence" value="ECO:0007669"/>
    <property type="project" value="TreeGrafter"/>
</dbReference>
<organism evidence="3 4">
    <name type="scientific">Asparagus officinalis</name>
    <name type="common">Garden asparagus</name>
    <dbReference type="NCBI Taxonomy" id="4686"/>
    <lineage>
        <taxon>Eukaryota</taxon>
        <taxon>Viridiplantae</taxon>
        <taxon>Streptophyta</taxon>
        <taxon>Embryophyta</taxon>
        <taxon>Tracheophyta</taxon>
        <taxon>Spermatophyta</taxon>
        <taxon>Magnoliopsida</taxon>
        <taxon>Liliopsida</taxon>
        <taxon>Asparagales</taxon>
        <taxon>Asparagaceae</taxon>
        <taxon>Asparagoideae</taxon>
        <taxon>Asparagus</taxon>
    </lineage>
</organism>
<name>A0A1R3L5Q6_ASPOF</name>
<sequence length="412" mass="44738">MSTTTKEDERVSASNEAETAGGEGQERQQQQQQEEKKREAVEEEEAVYKTKVIQFLGRSTPIVLQNDNGPCPLLAICNVLLLRNSLNLGLDASEVPLQKLLSLVAEKLIDSNSNVQDKEDAYVINQQQNIADAIDLLPRLATGIDVNVQFRKINDFEFTRECAIFDLFDIGLYHGWIVDPQDTDTASAIGSKSYNTLMGELVAFDAIKSTGEDKNVLEDDSVDFAAATTAALGVPSPCLSREGSGHIESSGAGTHVHPLVARTGVGSEESQQLDLFALKQSSSVITFKDFGLNSNVSSTVNALSSNMNAVDKMDQTVSNDSEEVVVSGDPMENIRADILIPNQDPSFQPVDNECSDGCNTYKRLSIASKEDTAVTETFTEDLLSLQMPNKNTDNPVDCDSVVFPVRAITCAE</sequence>
<feature type="region of interest" description="Disordered" evidence="1">
    <location>
        <begin position="1"/>
        <end position="42"/>
    </location>
</feature>
<dbReference type="AlphaFoldDB" id="A0A1R3L5Q6"/>
<keyword evidence="4" id="KW-1185">Reference proteome</keyword>
<dbReference type="GO" id="GO:0016807">
    <property type="term" value="F:cysteine-type carboxypeptidase activity"/>
    <property type="evidence" value="ECO:0007669"/>
    <property type="project" value="TreeGrafter"/>
</dbReference>
<dbReference type="GO" id="GO:1990380">
    <property type="term" value="F:K48-linked deubiquitinase activity"/>
    <property type="evidence" value="ECO:0007669"/>
    <property type="project" value="InterPro"/>
</dbReference>
<dbReference type="InterPro" id="IPR007518">
    <property type="entry name" value="MINDY"/>
</dbReference>
<protein>
    <recommendedName>
        <fullName evidence="2">MINDY deubiquitinase domain-containing protein</fullName>
    </recommendedName>
</protein>
<dbReference type="PANTHER" id="PTHR18063:SF6">
    <property type="entry name" value="UBIQUITIN CARBOXYL-TERMINAL HYDROLASE"/>
    <property type="match status" value="1"/>
</dbReference>
<feature type="compositionally biased region" description="Basic and acidic residues" evidence="1">
    <location>
        <begin position="1"/>
        <end position="11"/>
    </location>
</feature>
<gene>
    <name evidence="3" type="ORF">A4U43_UnF9430</name>
</gene>
<accession>A0A1R3L5Q6</accession>
<reference evidence="4" key="1">
    <citation type="journal article" date="2017" name="Nat. Commun.">
        <title>The asparagus genome sheds light on the origin and evolution of a young Y chromosome.</title>
        <authorList>
            <person name="Harkess A."/>
            <person name="Zhou J."/>
            <person name="Xu C."/>
            <person name="Bowers J.E."/>
            <person name="Van der Hulst R."/>
            <person name="Ayyampalayam S."/>
            <person name="Mercati F."/>
            <person name="Riccardi P."/>
            <person name="McKain M.R."/>
            <person name="Kakrana A."/>
            <person name="Tang H."/>
            <person name="Ray J."/>
            <person name="Groenendijk J."/>
            <person name="Arikit S."/>
            <person name="Mathioni S.M."/>
            <person name="Nakano M."/>
            <person name="Shan H."/>
            <person name="Telgmann-Rauber A."/>
            <person name="Kanno A."/>
            <person name="Yue Z."/>
            <person name="Chen H."/>
            <person name="Li W."/>
            <person name="Chen Y."/>
            <person name="Xu X."/>
            <person name="Zhang Y."/>
            <person name="Luo S."/>
            <person name="Chen H."/>
            <person name="Gao J."/>
            <person name="Mao Z."/>
            <person name="Pires J.C."/>
            <person name="Luo M."/>
            <person name="Kudrna D."/>
            <person name="Wing R.A."/>
            <person name="Meyers B.C."/>
            <person name="Yi K."/>
            <person name="Kong H."/>
            <person name="Lavrijsen P."/>
            <person name="Sunseri F."/>
            <person name="Falavigna A."/>
            <person name="Ye Y."/>
            <person name="Leebens-Mack J.H."/>
            <person name="Chen G."/>
        </authorList>
    </citation>
    <scope>NUCLEOTIDE SEQUENCE [LARGE SCALE GENOMIC DNA]</scope>
    <source>
        <strain evidence="4">cv. DH0086</strain>
    </source>
</reference>
<evidence type="ECO:0000313" key="4">
    <source>
        <dbReference type="Proteomes" id="UP000243459"/>
    </source>
</evidence>
<evidence type="ECO:0000313" key="3">
    <source>
        <dbReference type="EMBL" id="ONK54944.1"/>
    </source>
</evidence>
<dbReference type="GO" id="GO:0005829">
    <property type="term" value="C:cytosol"/>
    <property type="evidence" value="ECO:0007669"/>
    <property type="project" value="TreeGrafter"/>
</dbReference>
<dbReference type="PANTHER" id="PTHR18063">
    <property type="entry name" value="NF-E2 INDUCIBLE PROTEIN"/>
    <property type="match status" value="1"/>
</dbReference>